<dbReference type="EMBL" id="JAAMPC010000002">
    <property type="protein sequence ID" value="KAG2324847.1"/>
    <property type="molecule type" value="Genomic_DNA"/>
</dbReference>
<name>A0A8X8B801_BRACI</name>
<reference evidence="4 5" key="1">
    <citation type="submission" date="2020-02" db="EMBL/GenBank/DDBJ databases">
        <authorList>
            <person name="Ma Q."/>
            <person name="Huang Y."/>
            <person name="Song X."/>
            <person name="Pei D."/>
        </authorList>
    </citation>
    <scope>NUCLEOTIDE SEQUENCE [LARGE SCALE GENOMIC DNA]</scope>
    <source>
        <strain evidence="4">Sxm20200214</strain>
        <tissue evidence="4">Leaf</tissue>
    </source>
</reference>
<keyword evidence="1" id="KW-0547">Nucleotide-binding</keyword>
<gene>
    <name evidence="4" type="ORF">Bca52824_007575</name>
</gene>
<evidence type="ECO:0000313" key="4">
    <source>
        <dbReference type="EMBL" id="KAG2324847.1"/>
    </source>
</evidence>
<organism evidence="4 5">
    <name type="scientific">Brassica carinata</name>
    <name type="common">Ethiopian mustard</name>
    <name type="synonym">Abyssinian cabbage</name>
    <dbReference type="NCBI Taxonomy" id="52824"/>
    <lineage>
        <taxon>Eukaryota</taxon>
        <taxon>Viridiplantae</taxon>
        <taxon>Streptophyta</taxon>
        <taxon>Embryophyta</taxon>
        <taxon>Tracheophyta</taxon>
        <taxon>Spermatophyta</taxon>
        <taxon>Magnoliopsida</taxon>
        <taxon>eudicotyledons</taxon>
        <taxon>Gunneridae</taxon>
        <taxon>Pentapetalae</taxon>
        <taxon>rosids</taxon>
        <taxon>malvids</taxon>
        <taxon>Brassicales</taxon>
        <taxon>Brassicaceae</taxon>
        <taxon>Brassiceae</taxon>
        <taxon>Brassica</taxon>
    </lineage>
</organism>
<dbReference type="InterPro" id="IPR011009">
    <property type="entry name" value="Kinase-like_dom_sf"/>
</dbReference>
<dbReference type="Pfam" id="PF00069">
    <property type="entry name" value="Pkinase"/>
    <property type="match status" value="1"/>
</dbReference>
<proteinExistence type="predicted"/>
<dbReference type="Proteomes" id="UP000886595">
    <property type="component" value="Unassembled WGS sequence"/>
</dbReference>
<comment type="caution">
    <text evidence="4">The sequence shown here is derived from an EMBL/GenBank/DDBJ whole genome shotgun (WGS) entry which is preliminary data.</text>
</comment>
<dbReference type="AlphaFoldDB" id="A0A8X8B801"/>
<dbReference type="GO" id="GO:0007166">
    <property type="term" value="P:cell surface receptor signaling pathway"/>
    <property type="evidence" value="ECO:0007669"/>
    <property type="project" value="InterPro"/>
</dbReference>
<protein>
    <recommendedName>
        <fullName evidence="3">Protein kinase domain-containing protein</fullName>
    </recommendedName>
</protein>
<evidence type="ECO:0000313" key="5">
    <source>
        <dbReference type="Proteomes" id="UP000886595"/>
    </source>
</evidence>
<dbReference type="GO" id="GO:0004674">
    <property type="term" value="F:protein serine/threonine kinase activity"/>
    <property type="evidence" value="ECO:0007669"/>
    <property type="project" value="TreeGrafter"/>
</dbReference>
<dbReference type="GO" id="GO:0005886">
    <property type="term" value="C:plasma membrane"/>
    <property type="evidence" value="ECO:0007669"/>
    <property type="project" value="TreeGrafter"/>
</dbReference>
<dbReference type="PANTHER" id="PTHR27005:SF355">
    <property type="entry name" value="PROTEIN KINASE DOMAIN-CONTAINING PROTEIN"/>
    <property type="match status" value="1"/>
</dbReference>
<evidence type="ECO:0000256" key="1">
    <source>
        <dbReference type="ARBA" id="ARBA00022741"/>
    </source>
</evidence>
<dbReference type="GO" id="GO:0005524">
    <property type="term" value="F:ATP binding"/>
    <property type="evidence" value="ECO:0007669"/>
    <property type="project" value="UniProtKB-KW"/>
</dbReference>
<evidence type="ECO:0000256" key="2">
    <source>
        <dbReference type="ARBA" id="ARBA00022840"/>
    </source>
</evidence>
<keyword evidence="5" id="KW-1185">Reference proteome</keyword>
<evidence type="ECO:0000259" key="3">
    <source>
        <dbReference type="PROSITE" id="PS50011"/>
    </source>
</evidence>
<sequence>MECWRRKKEKEKERKWFLKNGSIFLQQLIADCNGVSNPIRMFSSDQISKATDHFDSKFYLHDIPEAFTWYTAVIEGRSYMIKRFTNKWHQIHPVAPYNDIVLSSRVSNYSGFLNLMGCCLDFPCPVLVFENLEYRFLNVRGSIGCEDAPLLPWNVRLKIAKAVARAVAYLHTAFPRIIIHRNINPSNVLLDKNGMAKLTGLSKAVTLPEGKTWTEEEHAFGTYGYMDPIYIATDRLTEYSDVFSFGILMLVLLTGRPPFLVGSDGVLDPNRSMVDYVRDLQERGEPIEFGGDSNDRRPGQMKMFLNLALRCCEERNEDRPKMISVAKEIKLIETRII</sequence>
<dbReference type="SUPFAM" id="SSF56112">
    <property type="entry name" value="Protein kinase-like (PK-like)"/>
    <property type="match status" value="1"/>
</dbReference>
<dbReference type="Gene3D" id="1.10.510.10">
    <property type="entry name" value="Transferase(Phosphotransferase) domain 1"/>
    <property type="match status" value="1"/>
</dbReference>
<dbReference type="InterPro" id="IPR045274">
    <property type="entry name" value="WAK-like"/>
</dbReference>
<dbReference type="OrthoDB" id="75710at2759"/>
<dbReference type="InterPro" id="IPR000719">
    <property type="entry name" value="Prot_kinase_dom"/>
</dbReference>
<dbReference type="PROSITE" id="PS50011">
    <property type="entry name" value="PROTEIN_KINASE_DOM"/>
    <property type="match status" value="1"/>
</dbReference>
<accession>A0A8X8B801</accession>
<feature type="domain" description="Protein kinase" evidence="3">
    <location>
        <begin position="36"/>
        <end position="331"/>
    </location>
</feature>
<keyword evidence="2" id="KW-0067">ATP-binding</keyword>
<dbReference type="PANTHER" id="PTHR27005">
    <property type="entry name" value="WALL-ASSOCIATED RECEPTOR KINASE-LIKE 21"/>
    <property type="match status" value="1"/>
</dbReference>